<dbReference type="GO" id="GO:0046872">
    <property type="term" value="F:metal ion binding"/>
    <property type="evidence" value="ECO:0007669"/>
    <property type="project" value="UniProtKB-KW"/>
</dbReference>
<keyword evidence="10 12" id="KW-0630">Potassium</keyword>
<evidence type="ECO:0000256" key="5">
    <source>
        <dbReference type="ARBA" id="ARBA00022723"/>
    </source>
</evidence>
<keyword evidence="4 12" id="KW-0808">Transferase</keyword>
<sequence length="317" mass="33268">MIKSNHIEIVVVGSLNMDLVVRSPHLPIPGETIIGNSFATYEGGKGFNQAIAARRAGGQVAFVGKVGRDGFGDRFVAALDREGISRDFVTRGKNSTGIGNVWVGEDGANKIIVVPGTNNEVTPEDVEAASELLASAWVLLLQLEIPIATCTRAAQLVRRGGGKVLLTAAPVPTQPLPSELFEAISLLLVNETEVRQMATLLGLPAFNEGQEVEAGRAILAQVGSSLEGIVITLGSKGALWLSTQQVEHIDSFKVKAIDTTAAGDTFTGALAVGLQRGLPVPELLRFANAAGALSVTREGAYPSIPFEAEIERLLANG</sequence>
<evidence type="ECO:0000313" key="17">
    <source>
        <dbReference type="Proteomes" id="UP001431572"/>
    </source>
</evidence>
<evidence type="ECO:0000256" key="9">
    <source>
        <dbReference type="ARBA" id="ARBA00022842"/>
    </source>
</evidence>
<dbReference type="InterPro" id="IPR029056">
    <property type="entry name" value="Ribokinase-like"/>
</dbReference>
<keyword evidence="8 12" id="KW-0067">ATP-binding</keyword>
<dbReference type="PANTHER" id="PTHR10584:SF166">
    <property type="entry name" value="RIBOKINASE"/>
    <property type="match status" value="1"/>
</dbReference>
<dbReference type="EC" id="2.7.1.15" evidence="2 12"/>
<feature type="binding site" evidence="12">
    <location>
        <begin position="16"/>
        <end position="18"/>
    </location>
    <ligand>
        <name>substrate</name>
    </ligand>
</feature>
<evidence type="ECO:0000256" key="8">
    <source>
        <dbReference type="ARBA" id="ARBA00022840"/>
    </source>
</evidence>
<dbReference type="InterPro" id="IPR002173">
    <property type="entry name" value="Carboh/pur_kinase_PfkB_CS"/>
</dbReference>
<evidence type="ECO:0000256" key="12">
    <source>
        <dbReference type="HAMAP-Rule" id="MF_01987"/>
    </source>
</evidence>
<dbReference type="Proteomes" id="UP000521676">
    <property type="component" value="Unassembled WGS sequence"/>
</dbReference>
<evidence type="ECO:0000256" key="1">
    <source>
        <dbReference type="ARBA" id="ARBA00005380"/>
    </source>
</evidence>
<proteinExistence type="inferred from homology"/>
<feature type="binding site" evidence="12">
    <location>
        <begin position="44"/>
        <end position="48"/>
    </location>
    <ligand>
        <name>substrate</name>
    </ligand>
</feature>
<organism evidence="14 16">
    <name type="scientific">Candidatus Chlorohelix allophototropha</name>
    <dbReference type="NCBI Taxonomy" id="3003348"/>
    <lineage>
        <taxon>Bacteria</taxon>
        <taxon>Bacillati</taxon>
        <taxon>Chloroflexota</taxon>
        <taxon>Chloroflexia</taxon>
        <taxon>Candidatus Chloroheliales</taxon>
        <taxon>Candidatus Chloroheliaceae</taxon>
        <taxon>Candidatus Chlorohelix</taxon>
    </lineage>
</organism>
<keyword evidence="5 12" id="KW-0479">Metal-binding</keyword>
<dbReference type="AlphaFoldDB" id="A0A8T7M6P6"/>
<dbReference type="InterPro" id="IPR011611">
    <property type="entry name" value="PfkB_dom"/>
</dbReference>
<gene>
    <name evidence="12 14" type="primary">rbsK</name>
    <name evidence="14" type="ORF">HXX08_17995</name>
    <name evidence="15" type="ORF">OZ401_003282</name>
</gene>
<dbReference type="PROSITE" id="PS00584">
    <property type="entry name" value="PFKB_KINASES_2"/>
    <property type="match status" value="1"/>
</dbReference>
<dbReference type="RefSeq" id="WP_341471527.1">
    <property type="nucleotide sequence ID" value="NZ_CP128400.1"/>
</dbReference>
<comment type="function">
    <text evidence="12">Catalyzes the phosphorylation of ribose at O-5 in a reaction requiring ATP and magnesium. The resulting D-ribose-5-phosphate can then be used either for sythesis of nucleotides, histidine, and tryptophan, or as a component of the pentose phosphate pathway.</text>
</comment>
<protein>
    <recommendedName>
        <fullName evidence="3 12">Ribokinase</fullName>
        <shortName evidence="12">RK</shortName>
        <ecNumber evidence="2 12">2.7.1.15</ecNumber>
    </recommendedName>
</protein>
<evidence type="ECO:0000259" key="13">
    <source>
        <dbReference type="Pfam" id="PF00294"/>
    </source>
</evidence>
<feature type="binding site" evidence="12">
    <location>
        <begin position="232"/>
        <end position="237"/>
    </location>
    <ligand>
        <name>ATP</name>
        <dbReference type="ChEBI" id="CHEBI:30616"/>
    </ligand>
</feature>
<keyword evidence="12" id="KW-0963">Cytoplasm</keyword>
<dbReference type="GO" id="GO:0019303">
    <property type="term" value="P:D-ribose catabolic process"/>
    <property type="evidence" value="ECO:0007669"/>
    <property type="project" value="UniProtKB-UniRule"/>
</dbReference>
<dbReference type="Pfam" id="PF00294">
    <property type="entry name" value="PfkB"/>
    <property type="match status" value="1"/>
</dbReference>
<comment type="subcellular location">
    <subcellularLocation>
        <location evidence="12">Cytoplasm</location>
    </subcellularLocation>
</comment>
<feature type="binding site" evidence="12">
    <location>
        <position position="258"/>
    </location>
    <ligand>
        <name>K(+)</name>
        <dbReference type="ChEBI" id="CHEBI:29103"/>
    </ligand>
</feature>
<dbReference type="InterPro" id="IPR011877">
    <property type="entry name" value="Ribokinase"/>
</dbReference>
<feature type="binding site" evidence="12">
    <location>
        <position position="190"/>
    </location>
    <ligand>
        <name>ATP</name>
        <dbReference type="ChEBI" id="CHEBI:30616"/>
    </ligand>
</feature>
<feature type="binding site" evidence="12">
    <location>
        <position position="264"/>
    </location>
    <ligand>
        <name>substrate</name>
    </ligand>
</feature>
<comment type="subunit">
    <text evidence="12">Homodimer.</text>
</comment>
<dbReference type="PANTHER" id="PTHR10584">
    <property type="entry name" value="SUGAR KINASE"/>
    <property type="match status" value="1"/>
</dbReference>
<reference evidence="14 16" key="1">
    <citation type="submission" date="2020-06" db="EMBL/GenBank/DDBJ databases">
        <title>Anoxygenic phototrophic Chloroflexota member uses a Type I reaction center.</title>
        <authorList>
            <person name="Tsuji J.M."/>
            <person name="Shaw N.A."/>
            <person name="Nagashima S."/>
            <person name="Venkiteswaran J."/>
            <person name="Schiff S.L."/>
            <person name="Hanada S."/>
            <person name="Tank M."/>
            <person name="Neufeld J.D."/>
        </authorList>
    </citation>
    <scope>NUCLEOTIDE SEQUENCE [LARGE SCALE GENOMIC DNA]</scope>
    <source>
        <strain evidence="14">L227-S17</strain>
    </source>
</reference>
<evidence type="ECO:0000256" key="3">
    <source>
        <dbReference type="ARBA" id="ARBA00016943"/>
    </source>
</evidence>
<keyword evidence="9 12" id="KW-0460">Magnesium</keyword>
<evidence type="ECO:0000313" key="15">
    <source>
        <dbReference type="EMBL" id="WJW69654.1"/>
    </source>
</evidence>
<comment type="similarity">
    <text evidence="1">Belongs to the carbohydrate kinase pfkB family.</text>
</comment>
<evidence type="ECO:0000313" key="14">
    <source>
        <dbReference type="EMBL" id="NWJ47749.1"/>
    </source>
</evidence>
<dbReference type="InterPro" id="IPR002139">
    <property type="entry name" value="Ribo/fructo_kinase"/>
</dbReference>
<dbReference type="PRINTS" id="PR00990">
    <property type="entry name" value="RIBOKINASE"/>
</dbReference>
<evidence type="ECO:0000313" key="16">
    <source>
        <dbReference type="Proteomes" id="UP000521676"/>
    </source>
</evidence>
<evidence type="ECO:0000256" key="4">
    <source>
        <dbReference type="ARBA" id="ARBA00022679"/>
    </source>
</evidence>
<dbReference type="NCBIfam" id="TIGR02152">
    <property type="entry name" value="D_ribokin_bact"/>
    <property type="match status" value="1"/>
</dbReference>
<dbReference type="GO" id="GO:0005524">
    <property type="term" value="F:ATP binding"/>
    <property type="evidence" value="ECO:0007669"/>
    <property type="project" value="UniProtKB-UniRule"/>
</dbReference>
<feature type="binding site" evidence="12">
    <location>
        <begin position="263"/>
        <end position="264"/>
    </location>
    <ligand>
        <name>ATP</name>
        <dbReference type="ChEBI" id="CHEBI:30616"/>
    </ligand>
</feature>
<comment type="similarity">
    <text evidence="12">Belongs to the carbohydrate kinase PfkB family. Ribokinase subfamily.</text>
</comment>
<keyword evidence="7 12" id="KW-0418">Kinase</keyword>
<comment type="caution">
    <text evidence="12">Lacks conserved residue(s) required for the propagation of feature annotation.</text>
</comment>
<feature type="binding site" evidence="12">
    <location>
        <position position="303"/>
    </location>
    <ligand>
        <name>K(+)</name>
        <dbReference type="ChEBI" id="CHEBI:29103"/>
    </ligand>
</feature>
<evidence type="ECO:0000256" key="2">
    <source>
        <dbReference type="ARBA" id="ARBA00012035"/>
    </source>
</evidence>
<keyword evidence="6 12" id="KW-0547">Nucleotide-binding</keyword>
<keyword evidence="11 12" id="KW-0119">Carbohydrate metabolism</keyword>
<dbReference type="GO" id="GO:0005829">
    <property type="term" value="C:cytosol"/>
    <property type="evidence" value="ECO:0007669"/>
    <property type="project" value="TreeGrafter"/>
</dbReference>
<dbReference type="EMBL" id="JACATZ010000003">
    <property type="protein sequence ID" value="NWJ47749.1"/>
    <property type="molecule type" value="Genomic_DNA"/>
</dbReference>
<dbReference type="Proteomes" id="UP001431572">
    <property type="component" value="Chromosome 2"/>
</dbReference>
<feature type="active site" description="Proton acceptor" evidence="12">
    <location>
        <position position="264"/>
    </location>
</feature>
<evidence type="ECO:0000256" key="6">
    <source>
        <dbReference type="ARBA" id="ARBA00022741"/>
    </source>
</evidence>
<name>A0A8T7M6P6_9CHLR</name>
<dbReference type="GO" id="GO:0004747">
    <property type="term" value="F:ribokinase activity"/>
    <property type="evidence" value="ECO:0007669"/>
    <property type="project" value="UniProtKB-UniRule"/>
</dbReference>
<dbReference type="HAMAP" id="MF_01987">
    <property type="entry name" value="Ribokinase"/>
    <property type="match status" value="1"/>
</dbReference>
<evidence type="ECO:0000256" key="10">
    <source>
        <dbReference type="ARBA" id="ARBA00022958"/>
    </source>
</evidence>
<reference evidence="15" key="2">
    <citation type="journal article" date="2024" name="Nature">
        <title>Anoxygenic phototroph of the Chloroflexota uses a type I reaction centre.</title>
        <authorList>
            <person name="Tsuji J.M."/>
            <person name="Shaw N.A."/>
            <person name="Nagashima S."/>
            <person name="Venkiteswaran J.J."/>
            <person name="Schiff S.L."/>
            <person name="Watanabe T."/>
            <person name="Fukui M."/>
            <person name="Hanada S."/>
            <person name="Tank M."/>
            <person name="Neufeld J.D."/>
        </authorList>
    </citation>
    <scope>NUCLEOTIDE SEQUENCE</scope>
    <source>
        <strain evidence="15">L227-S17</strain>
    </source>
</reference>
<comment type="catalytic activity">
    <reaction evidence="12">
        <text>D-ribose + ATP = D-ribose 5-phosphate + ADP + H(+)</text>
        <dbReference type="Rhea" id="RHEA:13697"/>
        <dbReference type="ChEBI" id="CHEBI:15378"/>
        <dbReference type="ChEBI" id="CHEBI:30616"/>
        <dbReference type="ChEBI" id="CHEBI:47013"/>
        <dbReference type="ChEBI" id="CHEBI:78346"/>
        <dbReference type="ChEBI" id="CHEBI:456216"/>
        <dbReference type="EC" id="2.7.1.15"/>
    </reaction>
</comment>
<feature type="binding site" evidence="12">
    <location>
        <position position="288"/>
    </location>
    <ligand>
        <name>ATP</name>
        <dbReference type="ChEBI" id="CHEBI:30616"/>
    </ligand>
</feature>
<feature type="binding site" evidence="12">
    <location>
        <position position="297"/>
    </location>
    <ligand>
        <name>K(+)</name>
        <dbReference type="ChEBI" id="CHEBI:29103"/>
    </ligand>
</feature>
<accession>A0A8T7M6P6</accession>
<dbReference type="EMBL" id="CP128400">
    <property type="protein sequence ID" value="WJW69654.1"/>
    <property type="molecule type" value="Genomic_DNA"/>
</dbReference>
<comment type="cofactor">
    <cofactor evidence="12">
        <name>Mg(2+)</name>
        <dbReference type="ChEBI" id="CHEBI:18420"/>
    </cofactor>
    <text evidence="12">Requires a divalent cation, most likely magnesium in vivo, as an electrophilic catalyst to aid phosphoryl group transfer. It is the chelate of the metal and the nucleotide that is the actual substrate.</text>
</comment>
<dbReference type="SUPFAM" id="SSF53613">
    <property type="entry name" value="Ribokinase-like"/>
    <property type="match status" value="1"/>
</dbReference>
<feature type="binding site" evidence="12">
    <location>
        <position position="294"/>
    </location>
    <ligand>
        <name>K(+)</name>
        <dbReference type="ChEBI" id="CHEBI:29103"/>
    </ligand>
</feature>
<evidence type="ECO:0000256" key="7">
    <source>
        <dbReference type="ARBA" id="ARBA00022777"/>
    </source>
</evidence>
<feature type="binding site" evidence="12">
    <location>
        <position position="299"/>
    </location>
    <ligand>
        <name>K(+)</name>
        <dbReference type="ChEBI" id="CHEBI:29103"/>
    </ligand>
</feature>
<comment type="pathway">
    <text evidence="12">Carbohydrate metabolism; D-ribose degradation; D-ribose 5-phosphate from beta-D-ribopyranose: step 2/2.</text>
</comment>
<evidence type="ECO:0000256" key="11">
    <source>
        <dbReference type="ARBA" id="ARBA00023277"/>
    </source>
</evidence>
<dbReference type="Gene3D" id="3.40.1190.20">
    <property type="match status" value="1"/>
</dbReference>
<keyword evidence="17" id="KW-1185">Reference proteome</keyword>
<feature type="domain" description="Carbohydrate kinase PfkB" evidence="13">
    <location>
        <begin position="8"/>
        <end position="305"/>
    </location>
</feature>
<feature type="binding site" evidence="12">
    <location>
        <position position="260"/>
    </location>
    <ligand>
        <name>K(+)</name>
        <dbReference type="ChEBI" id="CHEBI:29103"/>
    </ligand>
</feature>
<comment type="activity regulation">
    <text evidence="12">Activated by a monovalent cation that binds near, but not in, the active site. The most likely occupant of the site in vivo is potassium. Ion binding induces a conformational change that may alter substrate affinity.</text>
</comment>
<dbReference type="CDD" id="cd01174">
    <property type="entry name" value="ribokinase"/>
    <property type="match status" value="1"/>
</dbReference>
<feature type="binding site" evidence="12">
    <location>
        <position position="144"/>
    </location>
    <ligand>
        <name>substrate</name>
    </ligand>
</feature>